<sequence>MSPTSSKIFLSLSNMPTVTICRDPLKWLGLNPFFRRLTLCTGESEQKSMEGSKIKGWMSRLIINRLNVCNSAWIGCQCGRSSRIGIT</sequence>
<dbReference type="EMBL" id="BMAW01066938">
    <property type="protein sequence ID" value="GFT57319.1"/>
    <property type="molecule type" value="Genomic_DNA"/>
</dbReference>
<organism evidence="1 2">
    <name type="scientific">Nephila pilipes</name>
    <name type="common">Giant wood spider</name>
    <name type="synonym">Nephila maculata</name>
    <dbReference type="NCBI Taxonomy" id="299642"/>
    <lineage>
        <taxon>Eukaryota</taxon>
        <taxon>Metazoa</taxon>
        <taxon>Ecdysozoa</taxon>
        <taxon>Arthropoda</taxon>
        <taxon>Chelicerata</taxon>
        <taxon>Arachnida</taxon>
        <taxon>Araneae</taxon>
        <taxon>Araneomorphae</taxon>
        <taxon>Entelegynae</taxon>
        <taxon>Araneoidea</taxon>
        <taxon>Nephilidae</taxon>
        <taxon>Nephila</taxon>
    </lineage>
</organism>
<dbReference type="Proteomes" id="UP000887013">
    <property type="component" value="Unassembled WGS sequence"/>
</dbReference>
<comment type="caution">
    <text evidence="1">The sequence shown here is derived from an EMBL/GenBank/DDBJ whole genome shotgun (WGS) entry which is preliminary data.</text>
</comment>
<dbReference type="AlphaFoldDB" id="A0A8X6TXI1"/>
<keyword evidence="2" id="KW-1185">Reference proteome</keyword>
<accession>A0A8X6TXI1</accession>
<proteinExistence type="predicted"/>
<reference evidence="1" key="1">
    <citation type="submission" date="2020-08" db="EMBL/GenBank/DDBJ databases">
        <title>Multicomponent nature underlies the extraordinary mechanical properties of spider dragline silk.</title>
        <authorList>
            <person name="Kono N."/>
            <person name="Nakamura H."/>
            <person name="Mori M."/>
            <person name="Yoshida Y."/>
            <person name="Ohtoshi R."/>
            <person name="Malay A.D."/>
            <person name="Moran D.A.P."/>
            <person name="Tomita M."/>
            <person name="Numata K."/>
            <person name="Arakawa K."/>
        </authorList>
    </citation>
    <scope>NUCLEOTIDE SEQUENCE</scope>
</reference>
<gene>
    <name evidence="1" type="ORF">NPIL_480491</name>
</gene>
<protein>
    <submittedName>
        <fullName evidence="1">Uncharacterized protein</fullName>
    </submittedName>
</protein>
<name>A0A8X6TXI1_NEPPI</name>
<evidence type="ECO:0000313" key="2">
    <source>
        <dbReference type="Proteomes" id="UP000887013"/>
    </source>
</evidence>
<evidence type="ECO:0000313" key="1">
    <source>
        <dbReference type="EMBL" id="GFT57319.1"/>
    </source>
</evidence>